<dbReference type="AlphaFoldDB" id="A0A7J7L4G3"/>
<evidence type="ECO:0000313" key="2">
    <source>
        <dbReference type="EMBL" id="KAF6137516.1"/>
    </source>
</evidence>
<dbReference type="EMBL" id="JACGCM010002647">
    <property type="protein sequence ID" value="KAF6137516.1"/>
    <property type="molecule type" value="Genomic_DNA"/>
</dbReference>
<comment type="caution">
    <text evidence="2">The sequence shown here is derived from an EMBL/GenBank/DDBJ whole genome shotgun (WGS) entry which is preliminary data.</text>
</comment>
<feature type="domain" description="PARG catalytic Macro" evidence="1">
    <location>
        <begin position="145"/>
        <end position="190"/>
    </location>
</feature>
<dbReference type="GO" id="GO:1990966">
    <property type="term" value="P:ATP generation from poly-ADP-D-ribose"/>
    <property type="evidence" value="ECO:0007669"/>
    <property type="project" value="TreeGrafter"/>
</dbReference>
<dbReference type="PANTHER" id="PTHR12837">
    <property type="entry name" value="POLY ADP-RIBOSE GLYCOHYDROLASE"/>
    <property type="match status" value="1"/>
</dbReference>
<dbReference type="OrthoDB" id="1937899at2759"/>
<name>A0A7J7L4G3_9MAGN</name>
<sequence>MPMGFVSFDRKVLPLKHSPLCITYPKADFWGESAVSLCHLEVCHSGLIEDQQCEALEVDFANKYIGGGALSRGCVQNQNKAQLLYNLCSEQASNPVQWACNSCMSTEIGAQAPETAAIHFPRNNCFFVPAPITSKSLGKFSDLESPGVAKEEIRFMINPESIVGMLFLPAMGNNEAVEIVGAERFSNYTG</sequence>
<gene>
    <name evidence="2" type="ORF">GIB67_031795</name>
</gene>
<protein>
    <recommendedName>
        <fullName evidence="1">PARG catalytic Macro domain-containing protein</fullName>
    </recommendedName>
</protein>
<dbReference type="Pfam" id="PF05028">
    <property type="entry name" value="PARG_cat_C"/>
    <property type="match status" value="2"/>
</dbReference>
<keyword evidence="3" id="KW-1185">Reference proteome</keyword>
<dbReference type="GO" id="GO:0005975">
    <property type="term" value="P:carbohydrate metabolic process"/>
    <property type="evidence" value="ECO:0007669"/>
    <property type="project" value="InterPro"/>
</dbReference>
<proteinExistence type="predicted"/>
<dbReference type="InterPro" id="IPR007724">
    <property type="entry name" value="Poly_GlycHdrlase"/>
</dbReference>
<accession>A0A7J7L4G3</accession>
<dbReference type="Proteomes" id="UP000541444">
    <property type="component" value="Unassembled WGS sequence"/>
</dbReference>
<evidence type="ECO:0000313" key="3">
    <source>
        <dbReference type="Proteomes" id="UP000541444"/>
    </source>
</evidence>
<dbReference type="GO" id="GO:0009225">
    <property type="term" value="P:nucleotide-sugar metabolic process"/>
    <property type="evidence" value="ECO:0007669"/>
    <property type="project" value="TreeGrafter"/>
</dbReference>
<dbReference type="InterPro" id="IPR046372">
    <property type="entry name" value="PARG_cat_C"/>
</dbReference>
<evidence type="ECO:0000259" key="1">
    <source>
        <dbReference type="Pfam" id="PF05028"/>
    </source>
</evidence>
<dbReference type="GO" id="GO:0004649">
    <property type="term" value="F:poly(ADP-ribose) glycohydrolase activity"/>
    <property type="evidence" value="ECO:0007669"/>
    <property type="project" value="InterPro"/>
</dbReference>
<dbReference type="GO" id="GO:0005737">
    <property type="term" value="C:cytoplasm"/>
    <property type="evidence" value="ECO:0007669"/>
    <property type="project" value="TreeGrafter"/>
</dbReference>
<dbReference type="GO" id="GO:0005634">
    <property type="term" value="C:nucleus"/>
    <property type="evidence" value="ECO:0007669"/>
    <property type="project" value="TreeGrafter"/>
</dbReference>
<dbReference type="PANTHER" id="PTHR12837:SF0">
    <property type="entry name" value="POLY(ADP-RIBOSE) GLYCOHYDROLASE"/>
    <property type="match status" value="1"/>
</dbReference>
<feature type="domain" description="PARG catalytic Macro" evidence="1">
    <location>
        <begin position="28"/>
        <end position="78"/>
    </location>
</feature>
<dbReference type="GO" id="GO:0006282">
    <property type="term" value="P:regulation of DNA repair"/>
    <property type="evidence" value="ECO:0007669"/>
    <property type="project" value="InterPro"/>
</dbReference>
<organism evidence="2 3">
    <name type="scientific">Kingdonia uniflora</name>
    <dbReference type="NCBI Taxonomy" id="39325"/>
    <lineage>
        <taxon>Eukaryota</taxon>
        <taxon>Viridiplantae</taxon>
        <taxon>Streptophyta</taxon>
        <taxon>Embryophyta</taxon>
        <taxon>Tracheophyta</taxon>
        <taxon>Spermatophyta</taxon>
        <taxon>Magnoliopsida</taxon>
        <taxon>Ranunculales</taxon>
        <taxon>Circaeasteraceae</taxon>
        <taxon>Kingdonia</taxon>
    </lineage>
</organism>
<reference evidence="2 3" key="1">
    <citation type="journal article" date="2020" name="IScience">
        <title>Genome Sequencing of the Endangered Kingdonia uniflora (Circaeasteraceae, Ranunculales) Reveals Potential Mechanisms of Evolutionary Specialization.</title>
        <authorList>
            <person name="Sun Y."/>
            <person name="Deng T."/>
            <person name="Zhang A."/>
            <person name="Moore M.J."/>
            <person name="Landis J.B."/>
            <person name="Lin N."/>
            <person name="Zhang H."/>
            <person name="Zhang X."/>
            <person name="Huang J."/>
            <person name="Zhang X."/>
            <person name="Sun H."/>
            <person name="Wang H."/>
        </authorList>
    </citation>
    <scope>NUCLEOTIDE SEQUENCE [LARGE SCALE GENOMIC DNA]</scope>
    <source>
        <strain evidence="2">TB1705</strain>
        <tissue evidence="2">Leaf</tissue>
    </source>
</reference>